<feature type="compositionally biased region" description="Low complexity" evidence="1">
    <location>
        <begin position="122"/>
        <end position="134"/>
    </location>
</feature>
<evidence type="ECO:0000313" key="3">
    <source>
        <dbReference type="Proteomes" id="UP000646827"/>
    </source>
</evidence>
<dbReference type="EMBL" id="JAEPRB010000274">
    <property type="protein sequence ID" value="KAG2217773.1"/>
    <property type="molecule type" value="Genomic_DNA"/>
</dbReference>
<sequence>MPPSQKSRQKRASYFTTTSYENWTRDGAIKWYRREFPDKAYRAIMGFISSDLLSVIGKSRDLGEVDAAQTLLDEFRSTKSEKRARTVGNNSNVGSIYTHIYNDQRGSNNIILQNSAAVPSNVSNNNNSSFNDASTARSDNNNYNFESSPSTTSTPNTDHKEDDMNDLFRDPTSSSSSSPPWSPLIYREKLFQASVLALKKGSLSLSEISKIRKFASTYKPSSTAAMLDNYNSRLISTDLSKLSNVMALKYELFGWKKTTASHIIDTCSKESWRLLKREFRETDLLKKIIDHHVLLPHGLPSECRAMFENIIKNGRDENGVLQKGLLDIGIAKKKLELRQSSEQIDDESLQVLDVISAIIMNLPEKESKGKVPTPGENTFYRRVAQLLDVIVRDTSLQLV</sequence>
<dbReference type="Proteomes" id="UP000646827">
    <property type="component" value="Unassembled WGS sequence"/>
</dbReference>
<accession>A0A8H7RW85</accession>
<feature type="non-terminal residue" evidence="2">
    <location>
        <position position="1"/>
    </location>
</feature>
<comment type="caution">
    <text evidence="2">The sequence shown here is derived from an EMBL/GenBank/DDBJ whole genome shotgun (WGS) entry which is preliminary data.</text>
</comment>
<evidence type="ECO:0000313" key="2">
    <source>
        <dbReference type="EMBL" id="KAG2217773.1"/>
    </source>
</evidence>
<proteinExistence type="predicted"/>
<keyword evidence="3" id="KW-1185">Reference proteome</keyword>
<reference evidence="2 3" key="1">
    <citation type="submission" date="2020-12" db="EMBL/GenBank/DDBJ databases">
        <title>Metabolic potential, ecology and presence of endohyphal bacteria is reflected in genomic diversity of Mucoromycotina.</title>
        <authorList>
            <person name="Muszewska A."/>
            <person name="Okrasinska A."/>
            <person name="Steczkiewicz K."/>
            <person name="Drgas O."/>
            <person name="Orlowska M."/>
            <person name="Perlinska-Lenart U."/>
            <person name="Aleksandrzak-Piekarczyk T."/>
            <person name="Szatraj K."/>
            <person name="Zielenkiewicz U."/>
            <person name="Pilsyk S."/>
            <person name="Malc E."/>
            <person name="Mieczkowski P."/>
            <person name="Kruszewska J.S."/>
            <person name="Biernat P."/>
            <person name="Pawlowska J."/>
        </authorList>
    </citation>
    <scope>NUCLEOTIDE SEQUENCE [LARGE SCALE GENOMIC DNA]</scope>
    <source>
        <strain evidence="2 3">CBS 142.35</strain>
    </source>
</reference>
<name>A0A8H7RW85_9FUNG</name>
<dbReference type="AlphaFoldDB" id="A0A8H7RW85"/>
<feature type="compositionally biased region" description="Polar residues" evidence="1">
    <location>
        <begin position="135"/>
        <end position="146"/>
    </location>
</feature>
<gene>
    <name evidence="2" type="ORF">INT45_000393</name>
</gene>
<protein>
    <submittedName>
        <fullName evidence="2">Uncharacterized protein</fullName>
    </submittedName>
</protein>
<organism evidence="2 3">
    <name type="scientific">Circinella minor</name>
    <dbReference type="NCBI Taxonomy" id="1195481"/>
    <lineage>
        <taxon>Eukaryota</taxon>
        <taxon>Fungi</taxon>
        <taxon>Fungi incertae sedis</taxon>
        <taxon>Mucoromycota</taxon>
        <taxon>Mucoromycotina</taxon>
        <taxon>Mucoromycetes</taxon>
        <taxon>Mucorales</taxon>
        <taxon>Lichtheimiaceae</taxon>
        <taxon>Circinella</taxon>
    </lineage>
</organism>
<feature type="compositionally biased region" description="Low complexity" evidence="1">
    <location>
        <begin position="147"/>
        <end position="156"/>
    </location>
</feature>
<evidence type="ECO:0000256" key="1">
    <source>
        <dbReference type="SAM" id="MobiDB-lite"/>
    </source>
</evidence>
<feature type="compositionally biased region" description="Basic and acidic residues" evidence="1">
    <location>
        <begin position="157"/>
        <end position="169"/>
    </location>
</feature>
<feature type="region of interest" description="Disordered" evidence="1">
    <location>
        <begin position="122"/>
        <end position="180"/>
    </location>
</feature>
<dbReference type="OrthoDB" id="10441810at2759"/>